<feature type="region of interest" description="Disordered" evidence="1">
    <location>
        <begin position="99"/>
        <end position="119"/>
    </location>
</feature>
<dbReference type="RefSeq" id="WP_153027357.1">
    <property type="nucleotide sequence ID" value="NZ_WIAO01000038.1"/>
</dbReference>
<proteinExistence type="predicted"/>
<accession>A0A6L5GEW9</accession>
<evidence type="ECO:0000313" key="3">
    <source>
        <dbReference type="Proteomes" id="UP000477750"/>
    </source>
</evidence>
<reference evidence="2 3" key="1">
    <citation type="submission" date="2019-10" db="EMBL/GenBank/DDBJ databases">
        <title>Glycomyces albidus sp. nov., a novel actinomycete isolated from rhizosphere soil of wheat (Triticum aestivum L.).</title>
        <authorList>
            <person name="Qian L."/>
        </authorList>
    </citation>
    <scope>NUCLEOTIDE SEQUENCE [LARGE SCALE GENOMIC DNA]</scope>
    <source>
        <strain evidence="2 3">NEAU-7082</strain>
    </source>
</reference>
<keyword evidence="3" id="KW-1185">Reference proteome</keyword>
<dbReference type="AlphaFoldDB" id="A0A6L5GEW9"/>
<evidence type="ECO:0000313" key="2">
    <source>
        <dbReference type="EMBL" id="MQM28254.1"/>
    </source>
</evidence>
<protein>
    <submittedName>
        <fullName evidence="2">Uncharacterized protein</fullName>
    </submittedName>
</protein>
<evidence type="ECO:0000256" key="1">
    <source>
        <dbReference type="SAM" id="MobiDB-lite"/>
    </source>
</evidence>
<sequence length="275" mass="28676">MTDTPFRERSLSSDCGAVTVTVAAGAAPRIELTAAAERMFTRDLAELITDTARAAARAAADAVAADPVPGIADAIEELAGFTQHLRERGYGAVIAERREAAAEAEDGDETAPEQSGLDSALLGPAMGGGYLKLHPEALGALESTLALLQRFQETPPGTGKGEEPGPVGLAKSESKLVTVESTNEYPVSRVVLSKRALEIGAKGLTAELNATVAAAHADLLERQEAYFSGLGLRTAPADAVERSGAFRDEANAVAAEMRSTQERITQMFKDGGHFG</sequence>
<organism evidence="2 3">
    <name type="scientific">Glycomyces albidus</name>
    <dbReference type="NCBI Taxonomy" id="2656774"/>
    <lineage>
        <taxon>Bacteria</taxon>
        <taxon>Bacillati</taxon>
        <taxon>Actinomycetota</taxon>
        <taxon>Actinomycetes</taxon>
        <taxon>Glycomycetales</taxon>
        <taxon>Glycomycetaceae</taxon>
        <taxon>Glycomyces</taxon>
    </lineage>
</organism>
<feature type="compositionally biased region" description="Acidic residues" evidence="1">
    <location>
        <begin position="102"/>
        <end position="111"/>
    </location>
</feature>
<name>A0A6L5GEW9_9ACTN</name>
<dbReference type="Proteomes" id="UP000477750">
    <property type="component" value="Unassembled WGS sequence"/>
</dbReference>
<comment type="caution">
    <text evidence="2">The sequence shown here is derived from an EMBL/GenBank/DDBJ whole genome shotgun (WGS) entry which is preliminary data.</text>
</comment>
<gene>
    <name evidence="2" type="ORF">GFD30_22200</name>
</gene>
<dbReference type="EMBL" id="WIAO01000038">
    <property type="protein sequence ID" value="MQM28254.1"/>
    <property type="molecule type" value="Genomic_DNA"/>
</dbReference>